<proteinExistence type="predicted"/>
<name>A0A382J3R2_9ZZZZ</name>
<dbReference type="EMBL" id="UINC01070935">
    <property type="protein sequence ID" value="SVC05461.1"/>
    <property type="molecule type" value="Genomic_DNA"/>
</dbReference>
<reference evidence="1" key="1">
    <citation type="submission" date="2018-05" db="EMBL/GenBank/DDBJ databases">
        <authorList>
            <person name="Lanie J.A."/>
            <person name="Ng W.-L."/>
            <person name="Kazmierczak K.M."/>
            <person name="Andrzejewski T.M."/>
            <person name="Davidsen T.M."/>
            <person name="Wayne K.J."/>
            <person name="Tettelin H."/>
            <person name="Glass J.I."/>
            <person name="Rusch D."/>
            <person name="Podicherti R."/>
            <person name="Tsui H.-C.T."/>
            <person name="Winkler M.E."/>
        </authorList>
    </citation>
    <scope>NUCLEOTIDE SEQUENCE</scope>
</reference>
<organism evidence="1">
    <name type="scientific">marine metagenome</name>
    <dbReference type="NCBI Taxonomy" id="408172"/>
    <lineage>
        <taxon>unclassified sequences</taxon>
        <taxon>metagenomes</taxon>
        <taxon>ecological metagenomes</taxon>
    </lineage>
</organism>
<gene>
    <name evidence="1" type="ORF">METZ01_LOCUS258315</name>
</gene>
<dbReference type="AlphaFoldDB" id="A0A382J3R2"/>
<protein>
    <submittedName>
        <fullName evidence="1">Uncharacterized protein</fullName>
    </submittedName>
</protein>
<evidence type="ECO:0000313" key="1">
    <source>
        <dbReference type="EMBL" id="SVC05461.1"/>
    </source>
</evidence>
<sequence length="68" mass="7896">MVEETKNEEKYDICVSCGKETSYKKTDNILYRSGYIEGAGQLCFVCSQIRKLHKTGSYDEDPEWTRYG</sequence>
<accession>A0A382J3R2</accession>